<gene>
    <name evidence="1" type="ORF">P5673_030607</name>
</gene>
<reference evidence="1" key="2">
    <citation type="journal article" date="2023" name="Science">
        <title>Genomic signatures of disease resistance in endangered staghorn corals.</title>
        <authorList>
            <person name="Vollmer S.V."/>
            <person name="Selwyn J.D."/>
            <person name="Despard B.A."/>
            <person name="Roesel C.L."/>
        </authorList>
    </citation>
    <scope>NUCLEOTIDE SEQUENCE</scope>
    <source>
        <strain evidence="1">K2</strain>
    </source>
</reference>
<comment type="caution">
    <text evidence="1">The sequence shown here is derived from an EMBL/GenBank/DDBJ whole genome shotgun (WGS) entry which is preliminary data.</text>
</comment>
<organism evidence="1 2">
    <name type="scientific">Acropora cervicornis</name>
    <name type="common">Staghorn coral</name>
    <dbReference type="NCBI Taxonomy" id="6130"/>
    <lineage>
        <taxon>Eukaryota</taxon>
        <taxon>Metazoa</taxon>
        <taxon>Cnidaria</taxon>
        <taxon>Anthozoa</taxon>
        <taxon>Hexacorallia</taxon>
        <taxon>Scleractinia</taxon>
        <taxon>Astrocoeniina</taxon>
        <taxon>Acroporidae</taxon>
        <taxon>Acropora</taxon>
    </lineage>
</organism>
<name>A0AAD9UT44_ACRCE</name>
<sequence>MAALLVKMHETVKDYIDSSENQPLATEIGSELLQLSRAVIKKHTFDGERASKFHLAQPARMLLRSFAYWHKTILTKTKGKTLASRPWTVFFSWNLPLEVFDCFKVVAVTPESGGSIVKNTRAVQEIHITDMEKLKGLFLRVANKFAKGCINESDIFMKTEKDGSYSHILVTKDHPVLFKYSKNFEIIRVSLRYGHFNRVGVPQHSLASKN</sequence>
<accession>A0AAD9UT44</accession>
<keyword evidence="2" id="KW-1185">Reference proteome</keyword>
<protein>
    <submittedName>
        <fullName evidence="1">Uncharacterized protein</fullName>
    </submittedName>
</protein>
<evidence type="ECO:0000313" key="1">
    <source>
        <dbReference type="EMBL" id="KAK2548986.1"/>
    </source>
</evidence>
<dbReference type="Proteomes" id="UP001249851">
    <property type="component" value="Unassembled WGS sequence"/>
</dbReference>
<dbReference type="EMBL" id="JARQWQ010000133">
    <property type="protein sequence ID" value="KAK2548986.1"/>
    <property type="molecule type" value="Genomic_DNA"/>
</dbReference>
<evidence type="ECO:0000313" key="2">
    <source>
        <dbReference type="Proteomes" id="UP001249851"/>
    </source>
</evidence>
<reference evidence="1" key="1">
    <citation type="journal article" date="2023" name="G3 (Bethesda)">
        <title>Whole genome assembly and annotation of the endangered Caribbean coral Acropora cervicornis.</title>
        <authorList>
            <person name="Selwyn J.D."/>
            <person name="Vollmer S.V."/>
        </authorList>
    </citation>
    <scope>NUCLEOTIDE SEQUENCE</scope>
    <source>
        <strain evidence="1">K2</strain>
    </source>
</reference>
<dbReference type="AlphaFoldDB" id="A0AAD9UT44"/>
<proteinExistence type="predicted"/>